<name>A0AA35J0T6_SACMI</name>
<evidence type="ECO:0000313" key="8">
    <source>
        <dbReference type="Proteomes" id="UP001161438"/>
    </source>
</evidence>
<keyword evidence="2 4" id="KW-0175">Coiled coil</keyword>
<feature type="region of interest" description="Disordered" evidence="5">
    <location>
        <begin position="1628"/>
        <end position="1682"/>
    </location>
</feature>
<dbReference type="GO" id="GO:0005643">
    <property type="term" value="C:nuclear pore"/>
    <property type="evidence" value="ECO:0007669"/>
    <property type="project" value="TreeGrafter"/>
</dbReference>
<dbReference type="GO" id="GO:0017056">
    <property type="term" value="F:structural constituent of nuclear pore"/>
    <property type="evidence" value="ECO:0007669"/>
    <property type="project" value="TreeGrafter"/>
</dbReference>
<keyword evidence="8" id="KW-1185">Reference proteome</keyword>
<gene>
    <name evidence="7" type="primary">SMKI09G0260</name>
    <name evidence="7" type="ORF">SMKI_09G0260</name>
</gene>
<dbReference type="Proteomes" id="UP001161438">
    <property type="component" value="Chromosome 9"/>
</dbReference>
<organism evidence="7 8">
    <name type="scientific">Saccharomyces mikatae IFO 1815</name>
    <dbReference type="NCBI Taxonomy" id="226126"/>
    <lineage>
        <taxon>Eukaryota</taxon>
        <taxon>Fungi</taxon>
        <taxon>Dikarya</taxon>
        <taxon>Ascomycota</taxon>
        <taxon>Saccharomycotina</taxon>
        <taxon>Saccharomycetes</taxon>
        <taxon>Saccharomycetales</taxon>
        <taxon>Saccharomycetaceae</taxon>
        <taxon>Saccharomyces</taxon>
    </lineage>
</organism>
<feature type="coiled-coil region" evidence="4">
    <location>
        <begin position="552"/>
        <end position="586"/>
    </location>
</feature>
<feature type="coiled-coil region" evidence="4">
    <location>
        <begin position="1174"/>
        <end position="1201"/>
    </location>
</feature>
<accession>A0AA35J0T6</accession>
<evidence type="ECO:0000259" key="6">
    <source>
        <dbReference type="Pfam" id="PF25785"/>
    </source>
</evidence>
<evidence type="ECO:0000256" key="1">
    <source>
        <dbReference type="ARBA" id="ARBA00004123"/>
    </source>
</evidence>
<comment type="subcellular location">
    <subcellularLocation>
        <location evidence="1">Nucleus</location>
    </subcellularLocation>
</comment>
<feature type="coiled-coil region" evidence="4">
    <location>
        <begin position="1119"/>
        <end position="1146"/>
    </location>
</feature>
<evidence type="ECO:0000256" key="4">
    <source>
        <dbReference type="SAM" id="Coils"/>
    </source>
</evidence>
<evidence type="ECO:0000256" key="2">
    <source>
        <dbReference type="ARBA" id="ARBA00023054"/>
    </source>
</evidence>
<dbReference type="RefSeq" id="XP_056082735.1">
    <property type="nucleotide sequence ID" value="XM_056223111.1"/>
</dbReference>
<feature type="coiled-coil region" evidence="4">
    <location>
        <begin position="1441"/>
        <end position="1491"/>
    </location>
</feature>
<feature type="compositionally biased region" description="Polar residues" evidence="5">
    <location>
        <begin position="1515"/>
        <end position="1524"/>
    </location>
</feature>
<feature type="coiled-coil region" evidence="4">
    <location>
        <begin position="1376"/>
        <end position="1406"/>
    </location>
</feature>
<feature type="coiled-coil region" evidence="4">
    <location>
        <begin position="66"/>
        <end position="125"/>
    </location>
</feature>
<evidence type="ECO:0000256" key="5">
    <source>
        <dbReference type="SAM" id="MobiDB-lite"/>
    </source>
</evidence>
<feature type="region of interest" description="Disordered" evidence="5">
    <location>
        <begin position="1500"/>
        <end position="1525"/>
    </location>
</feature>
<feature type="domain" description="NUA/TPR/MLP1-2-like" evidence="6">
    <location>
        <begin position="437"/>
        <end position="544"/>
    </location>
</feature>
<sequence>MEDKISEFLHVPFESLQGINYSVLRKLFKKIDNFEYFEEEVTRLNVLVDEIKSQYYSRISKLSKLLNESSEQKNIASKELSHLQDQLMQDRERCRRKIDALNKQLDSSRDAIKRLNDEKDAKEESMIRQSKHQNVNSVQNVLDKENKLLRRKLMEMENILQICKSNSVSLQLKYDTIVQEKELMLQNKKWTEEKLSSYNNKTLADESTKASRIRNLEEKLYQAQADRESALSYSQLLLDQNKQLSHSVEEKILEIKNLKDTACIEKTEFSKEMTLQKSMNDLLSSQLASFERDHSSGEIGKDDDNLCKDPDHNNVTDELMNTKVQFQKSQDECQRLQNIISDFVQEDKATVDTNGASHTVGKLFSDIKVLRKQLIKERSQKFQLQNQMEDFILELEHKTPELVSFKERTKSLEHELKRSTELLETISMAKRKDERELTSLRQKINSCEANIHLLVKQRLDLARQVKVLLLNTSAIQKTTLPLSKDDLISLRKILESGSDVNENDAQAIISERLVEFNNINELQEKNVELLYCIRTLADKLEFHEGKKDTTLAEVEKQTIKEAKDAIIELENTNMKMESRINILLRERDSYKLLASSKENNVNVNAKNFTEISHEKKIKELEAELSSTKVESSAVIQNLRKELTTYKKLLCDKKIASQDFENFKMLAKEKESILETRVNNLKTDLEKQKLSVPSFVQDNKVRDSTELLQSRTKTEILMHEISSLKKETANSMVLKESLTRDLERCCKEKIQLQMKLKESEISLNEQKVNFDSKGIKYDARIKQLEESLERLRIELKSKAQEIKSLQSSKDSQLKWAQNTIDDTEEKLKSVLTELSRKEKTVVTLSSKIENLDNELRENKLKYEFLNNTSDASTLQPALRKELEQTQLELKDAHSQVRTYEEIISTNEKALKELNSQLASMKEDYDARIELECKEKLANEEELSLLRRELDEIRSLQPKLKEGTVCLVKQSEKLRNQAEKIQEMKAKIDKMNWNVQVYKKEKTSQFQSIMKANKELSELVTRLEKEATDSQMELKKLKSSLHKTQDLLDTHEKKWMEEKADYERELISNIEQTESLRVENSVLIEKIGSVTEGSDGNEDYLKLVSFFSNLRHERNSLETKLTTCKRDLALVKQKNASLEKNINDLQIDQPASQTELQCSAVIIDEFNDITKEIAQVNLLKENNAILQKSLKNVTEKNREIYEELTIRQEEVSQLKSDLIKTKEQVSVNANKILIYESEMDQCKQRYHDLSTQQREVQKKTIEKLNSEISDFKAKLLDAENTKTELENKFNRLKKQAHEKLDASKKQQTALTNELKELKAVRDKLEQDLNSKNFKTVDLDTEPKEHTVQSGDLLRDQEKVASLPLIEEIESLKRELQVFKNANNSSDAFEKLRDNMEEEKNKIINERTKEFEKKLEEIVSKSKSTGKVADNSENIETLKKEWLKEYEEETIRRIREAEENLKKRIRLPSEERIQKIISKRKEELEEEFQRKLKENASSLTFSCDRKETNDDPDEDLWNSPSKGNSERPSVITDFMKQKNIKVQEQLKKAKNGVFFGDSRSSSMNKENSALVKVNDDKAASTFSFGKPLFPSTTTSFQSFQNPFTQSTIDSNTGVSLPTFNIRTDLLAGVATDTSKTDGLANNSPDEEEITEIGSTLKRPNEEDASSDPNTKKVKESPEDEPASKD</sequence>
<evidence type="ECO:0000313" key="7">
    <source>
        <dbReference type="EMBL" id="CAI4039620.1"/>
    </source>
</evidence>
<dbReference type="Pfam" id="PF25785">
    <property type="entry name" value="TPR"/>
    <property type="match status" value="1"/>
</dbReference>
<feature type="compositionally biased region" description="Basic and acidic residues" evidence="5">
    <location>
        <begin position="1666"/>
        <end position="1682"/>
    </location>
</feature>
<dbReference type="GeneID" id="80918831"/>
<proteinExistence type="predicted"/>
<keyword evidence="3" id="KW-0539">Nucleus</keyword>
<feature type="coiled-coil region" evidence="4">
    <location>
        <begin position="1237"/>
        <end position="1332"/>
    </location>
</feature>
<protein>
    <recommendedName>
        <fullName evidence="6">NUA/TPR/MLP1-2-like domain-containing protein</fullName>
    </recommendedName>
</protein>
<feature type="coiled-coil region" evidence="4">
    <location>
        <begin position="773"/>
        <end position="922"/>
    </location>
</feature>
<dbReference type="EMBL" id="OX365765">
    <property type="protein sequence ID" value="CAI4039620.1"/>
    <property type="molecule type" value="Genomic_DNA"/>
</dbReference>
<dbReference type="GO" id="GO:0006406">
    <property type="term" value="P:mRNA export from nucleus"/>
    <property type="evidence" value="ECO:0007669"/>
    <property type="project" value="TreeGrafter"/>
</dbReference>
<dbReference type="PANTHER" id="PTHR18898">
    <property type="entry name" value="NUCLEOPROTEIN TPR-RELATED"/>
    <property type="match status" value="1"/>
</dbReference>
<feature type="coiled-coil region" evidence="4">
    <location>
        <begin position="965"/>
        <end position="1052"/>
    </location>
</feature>
<dbReference type="InterPro" id="IPR057974">
    <property type="entry name" value="NUA/TPR/MLP1-2-like_dom"/>
</dbReference>
<evidence type="ECO:0000256" key="3">
    <source>
        <dbReference type="ARBA" id="ARBA00023242"/>
    </source>
</evidence>
<dbReference type="PANTHER" id="PTHR18898:SF2">
    <property type="entry name" value="NUCLEOPROTEIN TPR"/>
    <property type="match status" value="1"/>
</dbReference>
<reference evidence="7" key="1">
    <citation type="submission" date="2022-10" db="EMBL/GenBank/DDBJ databases">
        <authorList>
            <person name="Byrne P K."/>
        </authorList>
    </citation>
    <scope>NUCLEOTIDE SEQUENCE</scope>
    <source>
        <strain evidence="7">IFO1815</strain>
    </source>
</reference>